<name>A0A558BMF1_9BACT</name>
<sequence>MRTRLKTRPAVGSSFFLYLAAATACQGVFALGYWLLLAQLSTFAWNRAYLLSALVLSAVLPLVALPAAWSQLLWPAALPTATLPTWHLGAALAPATTAAAPAGIPWLSVALAVYWLGVGYRAWGTLRHLGWLYSLSRWHPRTRLGQGWLVQLPEPSRPAFSFGRFVFLSPAHAQLSDAEYALLVQHEQVHGAQYHSLDLLLAEALGWFFWFNGLVFYFQRQLRLVHEYLADAAVTRPAGRRTAYGHLLLKLAAGPLPTSLVHPFSTKQVTQRIHMLTFPPSSPMKKLRFLLVVPVAALAWVGAAVLRPAPSVAASLPSTQPVAEAQGRIGTITWRGNKFLTTAQLNEALGLKAGDTYSKEVLGTTLFYRPDNSDVTSRYMDNGYLFFQVTPSATTRPDGTTDIVLTINEGPVAHINTVTVFVRAKESKKGLAPDAPQPEKLSQLIALNPGELFSRAKLLQAQRNLAASGLVDPTKVDINPKPDPATNKVNIDFAVTEK</sequence>
<dbReference type="PANTHER" id="PTHR34978">
    <property type="entry name" value="POSSIBLE SENSOR-TRANSDUCER PROTEIN BLAR"/>
    <property type="match status" value="1"/>
</dbReference>
<evidence type="ECO:0000259" key="4">
    <source>
        <dbReference type="PROSITE" id="PS51779"/>
    </source>
</evidence>
<feature type="transmembrane region" description="Helical" evidence="3">
    <location>
        <begin position="287"/>
        <end position="306"/>
    </location>
</feature>
<comment type="subcellular location">
    <subcellularLocation>
        <location evidence="1">Membrane</location>
    </subcellularLocation>
</comment>
<dbReference type="InterPro" id="IPR010827">
    <property type="entry name" value="BamA/TamA_POTRA"/>
</dbReference>
<dbReference type="Pfam" id="PF05569">
    <property type="entry name" value="Peptidase_M56"/>
    <property type="match status" value="1"/>
</dbReference>
<feature type="transmembrane region" description="Helical" evidence="3">
    <location>
        <begin position="15"/>
        <end position="36"/>
    </location>
</feature>
<dbReference type="OrthoDB" id="9785340at2"/>
<dbReference type="Proteomes" id="UP000317624">
    <property type="component" value="Unassembled WGS sequence"/>
</dbReference>
<evidence type="ECO:0000256" key="2">
    <source>
        <dbReference type="ARBA" id="ARBA00023136"/>
    </source>
</evidence>
<keyword evidence="3" id="KW-1133">Transmembrane helix</keyword>
<evidence type="ECO:0000256" key="1">
    <source>
        <dbReference type="ARBA" id="ARBA00004370"/>
    </source>
</evidence>
<feature type="transmembrane region" description="Helical" evidence="3">
    <location>
        <begin position="48"/>
        <end position="69"/>
    </location>
</feature>
<dbReference type="AlphaFoldDB" id="A0A558BMF1"/>
<dbReference type="Pfam" id="PF07244">
    <property type="entry name" value="POTRA"/>
    <property type="match status" value="2"/>
</dbReference>
<feature type="transmembrane region" description="Helical" evidence="3">
    <location>
        <begin position="89"/>
        <end position="117"/>
    </location>
</feature>
<keyword evidence="2 3" id="KW-0472">Membrane</keyword>
<gene>
    <name evidence="5" type="ORF">FNT36_21160</name>
</gene>
<proteinExistence type="predicted"/>
<dbReference type="PROSITE" id="PS51779">
    <property type="entry name" value="POTRA"/>
    <property type="match status" value="1"/>
</dbReference>
<dbReference type="InterPro" id="IPR052173">
    <property type="entry name" value="Beta-lactam_resp_regulator"/>
</dbReference>
<dbReference type="GO" id="GO:0019867">
    <property type="term" value="C:outer membrane"/>
    <property type="evidence" value="ECO:0007669"/>
    <property type="project" value="InterPro"/>
</dbReference>
<accession>A0A558BMF1</accession>
<feature type="domain" description="POTRA" evidence="4">
    <location>
        <begin position="327"/>
        <end position="410"/>
    </location>
</feature>
<evidence type="ECO:0000256" key="3">
    <source>
        <dbReference type="SAM" id="Phobius"/>
    </source>
</evidence>
<dbReference type="InterPro" id="IPR008756">
    <property type="entry name" value="Peptidase_M56"/>
</dbReference>
<protein>
    <recommendedName>
        <fullName evidence="4">POTRA domain-containing protein</fullName>
    </recommendedName>
</protein>
<keyword evidence="3" id="KW-0812">Transmembrane</keyword>
<evidence type="ECO:0000313" key="5">
    <source>
        <dbReference type="EMBL" id="TVT37686.1"/>
    </source>
</evidence>
<dbReference type="PANTHER" id="PTHR34978:SF3">
    <property type="entry name" value="SLR0241 PROTEIN"/>
    <property type="match status" value="1"/>
</dbReference>
<dbReference type="EMBL" id="VMRJ01000006">
    <property type="protein sequence ID" value="TVT37686.1"/>
    <property type="molecule type" value="Genomic_DNA"/>
</dbReference>
<dbReference type="Gene3D" id="3.10.20.310">
    <property type="entry name" value="membrane protein fhac"/>
    <property type="match status" value="2"/>
</dbReference>
<reference evidence="5 6" key="1">
    <citation type="submission" date="2019-07" db="EMBL/GenBank/DDBJ databases">
        <title>Hymenobacter sp. straun FUR1 Genome sequencing and assembly.</title>
        <authorList>
            <person name="Chhetri G."/>
        </authorList>
    </citation>
    <scope>NUCLEOTIDE SEQUENCE [LARGE SCALE GENOMIC DNA]</scope>
    <source>
        <strain evidence="5 6">Fur1</strain>
    </source>
</reference>
<keyword evidence="6" id="KW-1185">Reference proteome</keyword>
<comment type="caution">
    <text evidence="5">The sequence shown here is derived from an EMBL/GenBank/DDBJ whole genome shotgun (WGS) entry which is preliminary data.</text>
</comment>
<evidence type="ECO:0000313" key="6">
    <source>
        <dbReference type="Proteomes" id="UP000317624"/>
    </source>
</evidence>
<organism evidence="5 6">
    <name type="scientific">Hymenobacter setariae</name>
    <dbReference type="NCBI Taxonomy" id="2594794"/>
    <lineage>
        <taxon>Bacteria</taxon>
        <taxon>Pseudomonadati</taxon>
        <taxon>Bacteroidota</taxon>
        <taxon>Cytophagia</taxon>
        <taxon>Cytophagales</taxon>
        <taxon>Hymenobacteraceae</taxon>
        <taxon>Hymenobacter</taxon>
    </lineage>
</organism>
<dbReference type="PROSITE" id="PS51257">
    <property type="entry name" value="PROKAR_LIPOPROTEIN"/>
    <property type="match status" value="1"/>
</dbReference>
<dbReference type="InterPro" id="IPR034746">
    <property type="entry name" value="POTRA"/>
</dbReference>